<comment type="caution">
    <text evidence="1">The sequence shown here is derived from an EMBL/GenBank/DDBJ whole genome shotgun (WGS) entry which is preliminary data.</text>
</comment>
<sequence>LSNNKSRCREFGKEGFEKVKGINWDDVIDNLIF</sequence>
<dbReference type="EMBL" id="BARS01034159">
    <property type="protein sequence ID" value="GAG19082.1"/>
    <property type="molecule type" value="Genomic_DNA"/>
</dbReference>
<name>X0W746_9ZZZZ</name>
<feature type="non-terminal residue" evidence="1">
    <location>
        <position position="1"/>
    </location>
</feature>
<organism evidence="1">
    <name type="scientific">marine sediment metagenome</name>
    <dbReference type="NCBI Taxonomy" id="412755"/>
    <lineage>
        <taxon>unclassified sequences</taxon>
        <taxon>metagenomes</taxon>
        <taxon>ecological metagenomes</taxon>
    </lineage>
</organism>
<protein>
    <submittedName>
        <fullName evidence="1">Uncharacterized protein</fullName>
    </submittedName>
</protein>
<reference evidence="1" key="1">
    <citation type="journal article" date="2014" name="Front. Microbiol.">
        <title>High frequency of phylogenetically diverse reductive dehalogenase-homologous genes in deep subseafloor sedimentary metagenomes.</title>
        <authorList>
            <person name="Kawai M."/>
            <person name="Futagami T."/>
            <person name="Toyoda A."/>
            <person name="Takaki Y."/>
            <person name="Nishi S."/>
            <person name="Hori S."/>
            <person name="Arai W."/>
            <person name="Tsubouchi T."/>
            <person name="Morono Y."/>
            <person name="Uchiyama I."/>
            <person name="Ito T."/>
            <person name="Fujiyama A."/>
            <person name="Inagaki F."/>
            <person name="Takami H."/>
        </authorList>
    </citation>
    <scope>NUCLEOTIDE SEQUENCE</scope>
    <source>
        <strain evidence="1">Expedition CK06-06</strain>
    </source>
</reference>
<accession>X0W746</accession>
<dbReference type="AlphaFoldDB" id="X0W746"/>
<proteinExistence type="predicted"/>
<evidence type="ECO:0000313" key="1">
    <source>
        <dbReference type="EMBL" id="GAG19082.1"/>
    </source>
</evidence>
<gene>
    <name evidence="1" type="ORF">S01H1_52812</name>
</gene>